<dbReference type="PANTHER" id="PTHR44591">
    <property type="entry name" value="STRESS RESPONSE REGULATOR PROTEIN 1"/>
    <property type="match status" value="1"/>
</dbReference>
<sequence length="136" mass="15198">TVFIVDDDSAVLKGLRLLMESVRLNVEIYLSAQEFLDSYDQTRPGCLVLDIRMPGISGLELQEKLRQKNISIPVIIMTGYGEIAMAVEAMKKGAMMFVEKPFSDQVLLDQIQKAIASKSSLQSHSPDSIIRRVPWA</sequence>
<dbReference type="CDD" id="cd17537">
    <property type="entry name" value="REC_FixJ"/>
    <property type="match status" value="1"/>
</dbReference>
<dbReference type="PANTHER" id="PTHR44591:SF25">
    <property type="entry name" value="CHEMOTAXIS TWO-COMPONENT RESPONSE REGULATOR"/>
    <property type="match status" value="1"/>
</dbReference>
<dbReference type="Pfam" id="PF00072">
    <property type="entry name" value="Response_reg"/>
    <property type="match status" value="1"/>
</dbReference>
<dbReference type="InterPro" id="IPR050595">
    <property type="entry name" value="Bact_response_regulator"/>
</dbReference>
<dbReference type="FunFam" id="3.40.50.2300:FF:000018">
    <property type="entry name" value="DNA-binding transcriptional regulator NtrC"/>
    <property type="match status" value="1"/>
</dbReference>
<comment type="caution">
    <text evidence="5">The sequence shown here is derived from an EMBL/GenBank/DDBJ whole genome shotgun (WGS) entry which is preliminary data.</text>
</comment>
<name>X1SQ83_9ZZZZ</name>
<dbReference type="InterPro" id="IPR011006">
    <property type="entry name" value="CheY-like_superfamily"/>
</dbReference>
<dbReference type="SUPFAM" id="SSF52172">
    <property type="entry name" value="CheY-like"/>
    <property type="match status" value="1"/>
</dbReference>
<accession>X1SQ83</accession>
<dbReference type="InterPro" id="IPR001789">
    <property type="entry name" value="Sig_transdc_resp-reg_receiver"/>
</dbReference>
<keyword evidence="2" id="KW-0805">Transcription regulation</keyword>
<evidence type="ECO:0000256" key="1">
    <source>
        <dbReference type="ARBA" id="ARBA00022553"/>
    </source>
</evidence>
<organism evidence="5">
    <name type="scientific">marine sediment metagenome</name>
    <dbReference type="NCBI Taxonomy" id="412755"/>
    <lineage>
        <taxon>unclassified sequences</taxon>
        <taxon>metagenomes</taxon>
        <taxon>ecological metagenomes</taxon>
    </lineage>
</organism>
<evidence type="ECO:0000256" key="2">
    <source>
        <dbReference type="ARBA" id="ARBA00023015"/>
    </source>
</evidence>
<evidence type="ECO:0000259" key="4">
    <source>
        <dbReference type="PROSITE" id="PS50110"/>
    </source>
</evidence>
<dbReference type="Gene3D" id="3.40.50.2300">
    <property type="match status" value="1"/>
</dbReference>
<dbReference type="AlphaFoldDB" id="X1SQ83"/>
<evidence type="ECO:0000256" key="3">
    <source>
        <dbReference type="ARBA" id="ARBA00023163"/>
    </source>
</evidence>
<proteinExistence type="predicted"/>
<evidence type="ECO:0000313" key="5">
    <source>
        <dbReference type="EMBL" id="GAI81311.1"/>
    </source>
</evidence>
<dbReference type="EMBL" id="BARW01012181">
    <property type="protein sequence ID" value="GAI81311.1"/>
    <property type="molecule type" value="Genomic_DNA"/>
</dbReference>
<gene>
    <name evidence="5" type="ORF">S12H4_23086</name>
</gene>
<feature type="non-terminal residue" evidence="5">
    <location>
        <position position="1"/>
    </location>
</feature>
<protein>
    <recommendedName>
        <fullName evidence="4">Response regulatory domain-containing protein</fullName>
    </recommendedName>
</protein>
<dbReference type="GO" id="GO:0000160">
    <property type="term" value="P:phosphorelay signal transduction system"/>
    <property type="evidence" value="ECO:0007669"/>
    <property type="project" value="InterPro"/>
</dbReference>
<dbReference type="SMART" id="SM00448">
    <property type="entry name" value="REC"/>
    <property type="match status" value="1"/>
</dbReference>
<feature type="domain" description="Response regulatory" evidence="4">
    <location>
        <begin position="1"/>
        <end position="115"/>
    </location>
</feature>
<keyword evidence="1" id="KW-0597">Phosphoprotein</keyword>
<reference evidence="5" key="1">
    <citation type="journal article" date="2014" name="Front. Microbiol.">
        <title>High frequency of phylogenetically diverse reductive dehalogenase-homologous genes in deep subseafloor sedimentary metagenomes.</title>
        <authorList>
            <person name="Kawai M."/>
            <person name="Futagami T."/>
            <person name="Toyoda A."/>
            <person name="Takaki Y."/>
            <person name="Nishi S."/>
            <person name="Hori S."/>
            <person name="Arai W."/>
            <person name="Tsubouchi T."/>
            <person name="Morono Y."/>
            <person name="Uchiyama I."/>
            <person name="Ito T."/>
            <person name="Fujiyama A."/>
            <person name="Inagaki F."/>
            <person name="Takami H."/>
        </authorList>
    </citation>
    <scope>NUCLEOTIDE SEQUENCE</scope>
    <source>
        <strain evidence="5">Expedition CK06-06</strain>
    </source>
</reference>
<dbReference type="PROSITE" id="PS50110">
    <property type="entry name" value="RESPONSE_REGULATORY"/>
    <property type="match status" value="1"/>
</dbReference>
<keyword evidence="3" id="KW-0804">Transcription</keyword>